<reference evidence="3 4" key="1">
    <citation type="submission" date="2019-03" db="EMBL/GenBank/DDBJ databases">
        <title>Genome Sequencing and Assembly of Various Microbes Isolated from Alder Root Nodule.</title>
        <authorList>
            <person name="Swanson E."/>
            <person name="Sevigny J.L."/>
            <person name="Pesce C."/>
            <person name="Davis I."/>
            <person name="Kleiner V."/>
            <person name="Tisa L."/>
        </authorList>
    </citation>
    <scope>NUCLEOTIDE SEQUENCE [LARGE SCALE GENOMIC DNA]</scope>
    <source>
        <strain evidence="3 4">4R-31</strain>
    </source>
</reference>
<sequence length="114" mass="11309">MAKPRVHELAKELGITSKEAISKLRELGEFVRGASSTVEPPVAKKLRTAFPAGGDSAAASKPAAKAPSQGAKKPAAPGPKPGAKAPAKPGASSDAAPAEKPAARETPKAAAPKA</sequence>
<dbReference type="Pfam" id="PF04760">
    <property type="entry name" value="IF2_N"/>
    <property type="match status" value="1"/>
</dbReference>
<dbReference type="AlphaFoldDB" id="A0AAX2SBX0"/>
<dbReference type="InterPro" id="IPR006847">
    <property type="entry name" value="IF2_N"/>
</dbReference>
<gene>
    <name evidence="3" type="ORF">E4P33_10095</name>
</gene>
<dbReference type="RefSeq" id="WP_200829450.1">
    <property type="nucleotide sequence ID" value="NZ_SPNK01000013.1"/>
</dbReference>
<evidence type="ECO:0000313" key="3">
    <source>
        <dbReference type="EMBL" id="TFH99637.1"/>
    </source>
</evidence>
<dbReference type="EMBL" id="SPNK01000013">
    <property type="protein sequence ID" value="TFH99637.1"/>
    <property type="molecule type" value="Genomic_DNA"/>
</dbReference>
<keyword evidence="3" id="KW-0396">Initiation factor</keyword>
<evidence type="ECO:0000313" key="4">
    <source>
        <dbReference type="Proteomes" id="UP000298017"/>
    </source>
</evidence>
<dbReference type="GO" id="GO:0003743">
    <property type="term" value="F:translation initiation factor activity"/>
    <property type="evidence" value="ECO:0007669"/>
    <property type="project" value="UniProtKB-KW"/>
</dbReference>
<organism evidence="3 4">
    <name type="scientific">Kocuria rhizophila</name>
    <dbReference type="NCBI Taxonomy" id="72000"/>
    <lineage>
        <taxon>Bacteria</taxon>
        <taxon>Bacillati</taxon>
        <taxon>Actinomycetota</taxon>
        <taxon>Actinomycetes</taxon>
        <taxon>Micrococcales</taxon>
        <taxon>Micrococcaceae</taxon>
        <taxon>Kocuria</taxon>
    </lineage>
</organism>
<comment type="caution">
    <text evidence="3">The sequence shown here is derived from an EMBL/GenBank/DDBJ whole genome shotgun (WGS) entry which is preliminary data.</text>
</comment>
<feature type="non-terminal residue" evidence="3">
    <location>
        <position position="114"/>
    </location>
</feature>
<feature type="compositionally biased region" description="Low complexity" evidence="1">
    <location>
        <begin position="51"/>
        <end position="98"/>
    </location>
</feature>
<dbReference type="Proteomes" id="UP000298017">
    <property type="component" value="Unassembled WGS sequence"/>
</dbReference>
<feature type="region of interest" description="Disordered" evidence="1">
    <location>
        <begin position="33"/>
        <end position="114"/>
    </location>
</feature>
<evidence type="ECO:0000256" key="1">
    <source>
        <dbReference type="SAM" id="MobiDB-lite"/>
    </source>
</evidence>
<feature type="domain" description="Translation initiation factor IF-2 N-terminal" evidence="2">
    <location>
        <begin position="1"/>
        <end position="50"/>
    </location>
</feature>
<protein>
    <submittedName>
        <fullName evidence="3">Translation initiation factor IF-2</fullName>
    </submittedName>
</protein>
<name>A0AAX2SBX0_KOCRH</name>
<accession>A0AAX2SBX0</accession>
<keyword evidence="3" id="KW-0648">Protein biosynthesis</keyword>
<proteinExistence type="predicted"/>
<evidence type="ECO:0000259" key="2">
    <source>
        <dbReference type="Pfam" id="PF04760"/>
    </source>
</evidence>
<keyword evidence="4" id="KW-1185">Reference proteome</keyword>
<dbReference type="Gene3D" id="1.10.10.2480">
    <property type="match status" value="1"/>
</dbReference>